<dbReference type="EMBL" id="KZ559540">
    <property type="protein sequence ID" value="PLN81103.1"/>
    <property type="molecule type" value="Genomic_DNA"/>
</dbReference>
<feature type="transmembrane region" description="Helical" evidence="1">
    <location>
        <begin position="194"/>
        <end position="215"/>
    </location>
</feature>
<keyword evidence="1" id="KW-1133">Transmembrane helix</keyword>
<evidence type="ECO:0000313" key="2">
    <source>
        <dbReference type="EMBL" id="PLN81103.1"/>
    </source>
</evidence>
<sequence>MAIPRAIFRFIPMIGIHHIIMVICSTAIILLSIVLGGCTSTNGLSNVYLVSLQYRNTNAPIRADPAMVNPGIADKVYNVTHPRNATIITEIRAAYMGLCLIRSDGLRFCSSSAEALASLAKDSGNSTADPLNLIWIAKQFKDTMVFDGLIFIAVVLTFLCFVLLWTFPGWHEEVNDDGSEIEVKPFPSRPVSQAALGLIGLGFMFGLVSILWQHINSSAAGTMAEGLTYGAVESHVGTAAVVLGWAAVVCMGLSTVALLSMIWSINILRQMTDED</sequence>
<dbReference type="Proteomes" id="UP000235023">
    <property type="component" value="Unassembled WGS sequence"/>
</dbReference>
<dbReference type="GO" id="GO:0043332">
    <property type="term" value="C:mating projection tip"/>
    <property type="evidence" value="ECO:0007669"/>
    <property type="project" value="TreeGrafter"/>
</dbReference>
<proteinExistence type="predicted"/>
<organism evidence="2 3">
    <name type="scientific">Aspergillus taichungensis</name>
    <dbReference type="NCBI Taxonomy" id="482145"/>
    <lineage>
        <taxon>Eukaryota</taxon>
        <taxon>Fungi</taxon>
        <taxon>Dikarya</taxon>
        <taxon>Ascomycota</taxon>
        <taxon>Pezizomycotina</taxon>
        <taxon>Eurotiomycetes</taxon>
        <taxon>Eurotiomycetidae</taxon>
        <taxon>Eurotiales</taxon>
        <taxon>Aspergillaceae</taxon>
        <taxon>Aspergillus</taxon>
        <taxon>Aspergillus subgen. Circumdati</taxon>
    </lineage>
</organism>
<gene>
    <name evidence="2" type="ORF">BDW42DRAFT_200959</name>
</gene>
<feature type="transmembrane region" description="Helical" evidence="1">
    <location>
        <begin position="235"/>
        <end position="263"/>
    </location>
</feature>
<protein>
    <submittedName>
        <fullName evidence="2">Ca2+ regulator and membrane fusion protein Fig1-domain-containing protein</fullName>
    </submittedName>
</protein>
<dbReference type="PANTHER" id="PTHR28092">
    <property type="entry name" value="FACTOR-INDUCED GENE 1 PROTEIN"/>
    <property type="match status" value="1"/>
</dbReference>
<dbReference type="PANTHER" id="PTHR28092:SF1">
    <property type="entry name" value="FACTOR-INDUCED GENE 1 PROTEIN"/>
    <property type="match status" value="1"/>
</dbReference>
<keyword evidence="1" id="KW-0472">Membrane</keyword>
<dbReference type="Pfam" id="PF12351">
    <property type="entry name" value="Fig1"/>
    <property type="match status" value="1"/>
</dbReference>
<keyword evidence="3" id="KW-1185">Reference proteome</keyword>
<name>A0A2J5HV71_9EURO</name>
<keyword evidence="1" id="KW-0812">Transmembrane</keyword>
<evidence type="ECO:0000256" key="1">
    <source>
        <dbReference type="SAM" id="Phobius"/>
    </source>
</evidence>
<dbReference type="AlphaFoldDB" id="A0A2J5HV71"/>
<dbReference type="InterPro" id="IPR033481">
    <property type="entry name" value="Dni1/Fig1"/>
</dbReference>
<evidence type="ECO:0000313" key="3">
    <source>
        <dbReference type="Proteomes" id="UP000235023"/>
    </source>
</evidence>
<dbReference type="GO" id="GO:0000747">
    <property type="term" value="P:conjugation with cellular fusion"/>
    <property type="evidence" value="ECO:0007669"/>
    <property type="project" value="TreeGrafter"/>
</dbReference>
<feature type="transmembrane region" description="Helical" evidence="1">
    <location>
        <begin position="148"/>
        <end position="167"/>
    </location>
</feature>
<accession>A0A2J5HV71</accession>
<dbReference type="OrthoDB" id="3550957at2759"/>
<reference evidence="3" key="1">
    <citation type="submission" date="2017-12" db="EMBL/GenBank/DDBJ databases">
        <authorList>
            <consortium name="DOE Joint Genome Institute"/>
            <person name="Mondo S.J."/>
            <person name="Kjaerbolling I."/>
            <person name="Vesth T.C."/>
            <person name="Frisvad J.C."/>
            <person name="Nybo J.L."/>
            <person name="Theobald S."/>
            <person name="Kuo A."/>
            <person name="Bowyer P."/>
            <person name="Matsuda Y."/>
            <person name="Lyhne E.K."/>
            <person name="Kogle M.E."/>
            <person name="Clum A."/>
            <person name="Lipzen A."/>
            <person name="Salamov A."/>
            <person name="Ngan C.Y."/>
            <person name="Daum C."/>
            <person name="Chiniquy J."/>
            <person name="Barry K."/>
            <person name="LaButti K."/>
            <person name="Haridas S."/>
            <person name="Simmons B.A."/>
            <person name="Magnuson J.K."/>
            <person name="Mortensen U.H."/>
            <person name="Larsen T.O."/>
            <person name="Grigoriev I.V."/>
            <person name="Baker S.E."/>
            <person name="Andersen M.R."/>
            <person name="Nordberg H.P."/>
            <person name="Cantor M.N."/>
            <person name="Hua S.X."/>
        </authorList>
    </citation>
    <scope>NUCLEOTIDE SEQUENCE [LARGE SCALE GENOMIC DNA]</scope>
    <source>
        <strain evidence="3">IBT 19404</strain>
    </source>
</reference>
<dbReference type="GO" id="GO:0016020">
    <property type="term" value="C:membrane"/>
    <property type="evidence" value="ECO:0007669"/>
    <property type="project" value="InterPro"/>
</dbReference>
<feature type="transmembrane region" description="Helical" evidence="1">
    <location>
        <begin position="7"/>
        <end position="35"/>
    </location>
</feature>